<evidence type="ECO:0000259" key="1">
    <source>
        <dbReference type="PROSITE" id="PS51645"/>
    </source>
</evidence>
<dbReference type="PROSITE" id="PS51645">
    <property type="entry name" value="PHR_CRY_ALPHA_BETA"/>
    <property type="match status" value="1"/>
</dbReference>
<organism evidence="2 3">
    <name type="scientific">Micromonospora luteifusca</name>
    <dbReference type="NCBI Taxonomy" id="709860"/>
    <lineage>
        <taxon>Bacteria</taxon>
        <taxon>Bacillati</taxon>
        <taxon>Actinomycetota</taxon>
        <taxon>Actinomycetes</taxon>
        <taxon>Micromonosporales</taxon>
        <taxon>Micromonosporaceae</taxon>
        <taxon>Micromonospora</taxon>
    </lineage>
</organism>
<gene>
    <name evidence="2" type="ORF">JOD64_003100</name>
</gene>
<protein>
    <submittedName>
        <fullName evidence="2">Deoxyribodipyrimidine photolyase</fullName>
    </submittedName>
</protein>
<dbReference type="EMBL" id="JAFBBP010000001">
    <property type="protein sequence ID" value="MBM7491878.1"/>
    <property type="molecule type" value="Genomic_DNA"/>
</dbReference>
<name>A0ABS2LUM0_9ACTN</name>
<dbReference type="Gene3D" id="3.40.50.620">
    <property type="entry name" value="HUPs"/>
    <property type="match status" value="1"/>
</dbReference>
<accession>A0ABS2LUM0</accession>
<evidence type="ECO:0000313" key="3">
    <source>
        <dbReference type="Proteomes" id="UP000764837"/>
    </source>
</evidence>
<dbReference type="Proteomes" id="UP000764837">
    <property type="component" value="Unassembled WGS sequence"/>
</dbReference>
<proteinExistence type="predicted"/>
<evidence type="ECO:0000313" key="2">
    <source>
        <dbReference type="EMBL" id="MBM7491878.1"/>
    </source>
</evidence>
<comment type="caution">
    <text evidence="2">The sequence shown here is derived from an EMBL/GenBank/DDBJ whole genome shotgun (WGS) entry which is preliminary data.</text>
</comment>
<sequence length="67" mass="7288">MTARTAIVLLTRDLRVHDHPALATTCAAFDRVVPLYVLDPEVAGLSANRARHRPGLVALTCALRALR</sequence>
<keyword evidence="3" id="KW-1185">Reference proteome</keyword>
<feature type="domain" description="Photolyase/cryptochrome alpha/beta" evidence="1">
    <location>
        <begin position="4"/>
        <end position="67"/>
    </location>
</feature>
<dbReference type="SUPFAM" id="SSF52425">
    <property type="entry name" value="Cryptochrome/photolyase, N-terminal domain"/>
    <property type="match status" value="1"/>
</dbReference>
<dbReference type="InterPro" id="IPR006050">
    <property type="entry name" value="DNA_photolyase_N"/>
</dbReference>
<dbReference type="InterPro" id="IPR036155">
    <property type="entry name" value="Crypto/Photolyase_N_sf"/>
</dbReference>
<dbReference type="InterPro" id="IPR014729">
    <property type="entry name" value="Rossmann-like_a/b/a_fold"/>
</dbReference>
<dbReference type="Pfam" id="PF00875">
    <property type="entry name" value="DNA_photolyase"/>
    <property type="match status" value="1"/>
</dbReference>
<reference evidence="2 3" key="1">
    <citation type="submission" date="2021-01" db="EMBL/GenBank/DDBJ databases">
        <title>Sequencing the genomes of 1000 actinobacteria strains.</title>
        <authorList>
            <person name="Klenk H.-P."/>
        </authorList>
    </citation>
    <scope>NUCLEOTIDE SEQUENCE [LARGE SCALE GENOMIC DNA]</scope>
    <source>
        <strain evidence="2 3">DSM 100204</strain>
    </source>
</reference>